<dbReference type="Proteomes" id="UP000664344">
    <property type="component" value="Unassembled WGS sequence"/>
</dbReference>
<reference evidence="2 3" key="1">
    <citation type="submission" date="2021-02" db="EMBL/GenBank/DDBJ databases">
        <title>PHA producing bacteria isolated from coastal sediment in Guangdong, Shenzhen.</title>
        <authorList>
            <person name="Zheng W."/>
            <person name="Yu S."/>
            <person name="Huang Y."/>
        </authorList>
    </citation>
    <scope>NUCLEOTIDE SEQUENCE [LARGE SCALE GENOMIC DNA]</scope>
    <source>
        <strain evidence="2 3">TN21-5</strain>
    </source>
</reference>
<dbReference type="RefSeq" id="WP_206557201.1">
    <property type="nucleotide sequence ID" value="NZ_JAFKDB010000008.1"/>
</dbReference>
<dbReference type="InterPro" id="IPR018958">
    <property type="entry name" value="Knr4/Smi1-like_dom"/>
</dbReference>
<feature type="domain" description="Knr4/Smi1-like" evidence="1">
    <location>
        <begin position="2"/>
        <end position="105"/>
    </location>
</feature>
<sequence length="113" mass="12426">MAIAEIEAYFGKELPRAYRDFVLGQPTGITGDIHLYPLALLVERNECYETRKYAPGYLNIGDDGGGQAFLIRLDEDDPAVVAVGHGSMDPKFKELVCSSFSGWVATGFQYEDG</sequence>
<dbReference type="Pfam" id="PF09346">
    <property type="entry name" value="SMI1_KNR4"/>
    <property type="match status" value="1"/>
</dbReference>
<accession>A0ABS3BE61</accession>
<evidence type="ECO:0000259" key="1">
    <source>
        <dbReference type="Pfam" id="PF09346"/>
    </source>
</evidence>
<organism evidence="2 3">
    <name type="scientific">Marinobacter daepoensis</name>
    <dbReference type="NCBI Taxonomy" id="262077"/>
    <lineage>
        <taxon>Bacteria</taxon>
        <taxon>Pseudomonadati</taxon>
        <taxon>Pseudomonadota</taxon>
        <taxon>Gammaproteobacteria</taxon>
        <taxon>Pseudomonadales</taxon>
        <taxon>Marinobacteraceae</taxon>
        <taxon>Marinobacter</taxon>
    </lineage>
</organism>
<evidence type="ECO:0000313" key="2">
    <source>
        <dbReference type="EMBL" id="MBN7769813.1"/>
    </source>
</evidence>
<dbReference type="SUPFAM" id="SSF160631">
    <property type="entry name" value="SMI1/KNR4-like"/>
    <property type="match status" value="1"/>
</dbReference>
<dbReference type="InterPro" id="IPR037883">
    <property type="entry name" value="Knr4/Smi1-like_sf"/>
</dbReference>
<dbReference type="EMBL" id="JAFKDB010000008">
    <property type="protein sequence ID" value="MBN7769813.1"/>
    <property type="molecule type" value="Genomic_DNA"/>
</dbReference>
<dbReference type="Gene3D" id="3.40.1580.10">
    <property type="entry name" value="SMI1/KNR4-like"/>
    <property type="match status" value="1"/>
</dbReference>
<proteinExistence type="predicted"/>
<protein>
    <submittedName>
        <fullName evidence="2">SMI1/KNR4 family protein</fullName>
    </submittedName>
</protein>
<gene>
    <name evidence="2" type="ORF">JYP53_07870</name>
</gene>
<evidence type="ECO:0000313" key="3">
    <source>
        <dbReference type="Proteomes" id="UP000664344"/>
    </source>
</evidence>
<name>A0ABS3BE61_9GAMM</name>
<keyword evidence="3" id="KW-1185">Reference proteome</keyword>
<comment type="caution">
    <text evidence="2">The sequence shown here is derived from an EMBL/GenBank/DDBJ whole genome shotgun (WGS) entry which is preliminary data.</text>
</comment>